<feature type="transmembrane region" description="Helical" evidence="1">
    <location>
        <begin position="417"/>
        <end position="442"/>
    </location>
</feature>
<feature type="signal peptide" evidence="2">
    <location>
        <begin position="1"/>
        <end position="21"/>
    </location>
</feature>
<keyword evidence="1" id="KW-0472">Membrane</keyword>
<keyword evidence="2" id="KW-0732">Signal</keyword>
<keyword evidence="4" id="KW-1185">Reference proteome</keyword>
<dbReference type="AlphaFoldDB" id="A0A1R3RXV6"/>
<feature type="transmembrane region" description="Helical" evidence="1">
    <location>
        <begin position="351"/>
        <end position="370"/>
    </location>
</feature>
<dbReference type="PANTHER" id="PTHR35043">
    <property type="entry name" value="TRANSCRIPTION FACTOR DOMAIN-CONTAINING PROTEIN"/>
    <property type="match status" value="1"/>
</dbReference>
<dbReference type="EMBL" id="KV907494">
    <property type="protein sequence ID" value="OOF99323.1"/>
    <property type="molecule type" value="Genomic_DNA"/>
</dbReference>
<dbReference type="OMA" id="SHIHYAN"/>
<organism evidence="3 4">
    <name type="scientific">Aspergillus carbonarius (strain ITEM 5010)</name>
    <dbReference type="NCBI Taxonomy" id="602072"/>
    <lineage>
        <taxon>Eukaryota</taxon>
        <taxon>Fungi</taxon>
        <taxon>Dikarya</taxon>
        <taxon>Ascomycota</taxon>
        <taxon>Pezizomycotina</taxon>
        <taxon>Eurotiomycetes</taxon>
        <taxon>Eurotiomycetidae</taxon>
        <taxon>Eurotiales</taxon>
        <taxon>Aspergillaceae</taxon>
        <taxon>Aspergillus</taxon>
        <taxon>Aspergillus subgen. Circumdati</taxon>
    </lineage>
</organism>
<feature type="chain" id="PRO_5012774381" evidence="2">
    <location>
        <begin position="22"/>
        <end position="465"/>
    </location>
</feature>
<evidence type="ECO:0000313" key="4">
    <source>
        <dbReference type="Proteomes" id="UP000188318"/>
    </source>
</evidence>
<feature type="transmembrane region" description="Helical" evidence="1">
    <location>
        <begin position="269"/>
        <end position="287"/>
    </location>
</feature>
<dbReference type="VEuPathDB" id="FungiDB:ASPCADRAFT_503394"/>
<accession>A0A1R3RXV6</accession>
<sequence length="465" mass="51965">MTISPHIFILSLVLSSLPVLAQNGTTATDRVGWVSPSNTRSTSDILFSCLSIFLLCSWKCVHLNVPDIEESDAGWHTLWGYIPYWPTAPLRRLWGRQIRWMLLITVAPEIGVTMAYNEFRAAREIMKKYRHLGFTMTHAFYAYMGGYRFAVPRAPNLEDGNDHSVTSGKHPADDMEANAVSGNGAVKRLEYYEVWGGSFGEKLEEWGLFPATADDDDVHNRSLPVVKEQDIHNASTSDAITKGLACVQCGWLIVQSIARAAAGLPLTELELMTMAFIFCALIMYGLWWNKPFGVQRSTVLLPPSPDKARAVLPKICVGTRRLGLFRVSVGYSFEVISFVVMILFDLERDGARSVVCNVTSIGFSGFHLIAWNWDFPSDRVRMLWRIFSVAATGAPVALTTFTVIMPSPQDTIKLRKSTYVVVLGTILVYTISRVGLIVLVFYCFSSMPAAVYETVQWSTIFPHFS</sequence>
<evidence type="ECO:0000313" key="3">
    <source>
        <dbReference type="EMBL" id="OOF99323.1"/>
    </source>
</evidence>
<gene>
    <name evidence="3" type="ORF">ASPCADRAFT_503394</name>
</gene>
<evidence type="ECO:0000256" key="2">
    <source>
        <dbReference type="SAM" id="SignalP"/>
    </source>
</evidence>
<proteinExistence type="predicted"/>
<keyword evidence="1" id="KW-1133">Transmembrane helix</keyword>
<dbReference type="OrthoDB" id="3061561at2759"/>
<protein>
    <submittedName>
        <fullName evidence="3">Uncharacterized protein</fullName>
    </submittedName>
</protein>
<dbReference type="Proteomes" id="UP000188318">
    <property type="component" value="Unassembled WGS sequence"/>
</dbReference>
<reference evidence="4" key="1">
    <citation type="journal article" date="2017" name="Genome Biol.">
        <title>Comparative genomics reveals high biological diversity and specific adaptations in the industrially and medically important fungal genus Aspergillus.</title>
        <authorList>
            <person name="de Vries R.P."/>
            <person name="Riley R."/>
            <person name="Wiebenga A."/>
            <person name="Aguilar-Osorio G."/>
            <person name="Amillis S."/>
            <person name="Uchima C.A."/>
            <person name="Anderluh G."/>
            <person name="Asadollahi M."/>
            <person name="Askin M."/>
            <person name="Barry K."/>
            <person name="Battaglia E."/>
            <person name="Bayram O."/>
            <person name="Benocci T."/>
            <person name="Braus-Stromeyer S.A."/>
            <person name="Caldana C."/>
            <person name="Canovas D."/>
            <person name="Cerqueira G.C."/>
            <person name="Chen F."/>
            <person name="Chen W."/>
            <person name="Choi C."/>
            <person name="Clum A."/>
            <person name="Dos Santos R.A."/>
            <person name="Damasio A.R."/>
            <person name="Diallinas G."/>
            <person name="Emri T."/>
            <person name="Fekete E."/>
            <person name="Flipphi M."/>
            <person name="Freyberg S."/>
            <person name="Gallo A."/>
            <person name="Gournas C."/>
            <person name="Habgood R."/>
            <person name="Hainaut M."/>
            <person name="Harispe M.L."/>
            <person name="Henrissat B."/>
            <person name="Hilden K.S."/>
            <person name="Hope R."/>
            <person name="Hossain A."/>
            <person name="Karabika E."/>
            <person name="Karaffa L."/>
            <person name="Karanyi Z."/>
            <person name="Krasevec N."/>
            <person name="Kuo A."/>
            <person name="Kusch H."/>
            <person name="LaButti K."/>
            <person name="Lagendijk E.L."/>
            <person name="Lapidus A."/>
            <person name="Levasseur A."/>
            <person name="Lindquist E."/>
            <person name="Lipzen A."/>
            <person name="Logrieco A.F."/>
            <person name="MacCabe A."/>
            <person name="Maekelae M.R."/>
            <person name="Malavazi I."/>
            <person name="Melin P."/>
            <person name="Meyer V."/>
            <person name="Mielnichuk N."/>
            <person name="Miskei M."/>
            <person name="Molnar A.P."/>
            <person name="Mule G."/>
            <person name="Ngan C.Y."/>
            <person name="Orejas M."/>
            <person name="Orosz E."/>
            <person name="Ouedraogo J.P."/>
            <person name="Overkamp K.M."/>
            <person name="Park H.-S."/>
            <person name="Perrone G."/>
            <person name="Piumi F."/>
            <person name="Punt P.J."/>
            <person name="Ram A.F."/>
            <person name="Ramon A."/>
            <person name="Rauscher S."/>
            <person name="Record E."/>
            <person name="Riano-Pachon D.M."/>
            <person name="Robert V."/>
            <person name="Roehrig J."/>
            <person name="Ruller R."/>
            <person name="Salamov A."/>
            <person name="Salih N.S."/>
            <person name="Samson R.A."/>
            <person name="Sandor E."/>
            <person name="Sanguinetti M."/>
            <person name="Schuetze T."/>
            <person name="Sepcic K."/>
            <person name="Shelest E."/>
            <person name="Sherlock G."/>
            <person name="Sophianopoulou V."/>
            <person name="Squina F.M."/>
            <person name="Sun H."/>
            <person name="Susca A."/>
            <person name="Todd R.B."/>
            <person name="Tsang A."/>
            <person name="Unkles S.E."/>
            <person name="van de Wiele N."/>
            <person name="van Rossen-Uffink D."/>
            <person name="Oliveira J.V."/>
            <person name="Vesth T.C."/>
            <person name="Visser J."/>
            <person name="Yu J.-H."/>
            <person name="Zhou M."/>
            <person name="Andersen M.R."/>
            <person name="Archer D.B."/>
            <person name="Baker S.E."/>
            <person name="Benoit I."/>
            <person name="Brakhage A.A."/>
            <person name="Braus G.H."/>
            <person name="Fischer R."/>
            <person name="Frisvad J.C."/>
            <person name="Goldman G.H."/>
            <person name="Houbraken J."/>
            <person name="Oakley B."/>
            <person name="Pocsi I."/>
            <person name="Scazzocchio C."/>
            <person name="Seiboth B."/>
            <person name="vanKuyk P.A."/>
            <person name="Wortman J."/>
            <person name="Dyer P.S."/>
            <person name="Grigoriev I.V."/>
        </authorList>
    </citation>
    <scope>NUCLEOTIDE SEQUENCE [LARGE SCALE GENOMIC DNA]</scope>
    <source>
        <strain evidence="4">ITEM 5010</strain>
    </source>
</reference>
<name>A0A1R3RXV6_ASPC5</name>
<feature type="transmembrane region" description="Helical" evidence="1">
    <location>
        <begin position="382"/>
        <end position="405"/>
    </location>
</feature>
<dbReference type="PANTHER" id="PTHR35043:SF7">
    <property type="entry name" value="TRANSCRIPTION FACTOR DOMAIN-CONTAINING PROTEIN"/>
    <property type="match status" value="1"/>
</dbReference>
<feature type="transmembrane region" description="Helical" evidence="1">
    <location>
        <begin position="323"/>
        <end position="344"/>
    </location>
</feature>
<evidence type="ECO:0000256" key="1">
    <source>
        <dbReference type="SAM" id="Phobius"/>
    </source>
</evidence>
<keyword evidence="1" id="KW-0812">Transmembrane</keyword>